<reference evidence="3" key="1">
    <citation type="submission" date="2025-08" db="UniProtKB">
        <authorList>
            <consortium name="RefSeq"/>
        </authorList>
    </citation>
    <scope>IDENTIFICATION</scope>
    <source>
        <tissue evidence="3">Total insect</tissue>
    </source>
</reference>
<dbReference type="GeneID" id="117639306"/>
<dbReference type="RefSeq" id="XP_034230736.1">
    <property type="nucleotide sequence ID" value="XM_034374845.1"/>
</dbReference>
<keyword evidence="2" id="KW-1185">Reference proteome</keyword>
<dbReference type="AlphaFoldDB" id="A0A6P8Y3T2"/>
<feature type="region of interest" description="Disordered" evidence="1">
    <location>
        <begin position="86"/>
        <end position="117"/>
    </location>
</feature>
<feature type="region of interest" description="Disordered" evidence="1">
    <location>
        <begin position="284"/>
        <end position="304"/>
    </location>
</feature>
<evidence type="ECO:0000256" key="1">
    <source>
        <dbReference type="SAM" id="MobiDB-lite"/>
    </source>
</evidence>
<sequence length="317" mass="34585">MPSSTRGRGRRSAGLVDLAGLPWLAGPVPGVHRLAWPVPGLAPLTDSTTRAPAAPALALPAPLQCMHGVQRVDLWDCLDGVTEATEDDVRATSPASTDSSGYSSYGDVSSSSADSGDTWKEREVYASLKYESMGIDCTFNYWSPITEDDAVLDELQSRRQVPSHLSRDQDQDQLKQATDLDIMSVADVGPTGAQEAKDARGCSEPAFLREGTAQNAPFAENDELRRAAVVASNRLDWGAAFYRWLPMPTLEEAILLARIAEAEELELRRQSALRKAAKQKKFGSRRENFSSVSSERPGRRGASTTVSLEFPEVWKNF</sequence>
<accession>A0A6P8Y3T2</accession>
<protein>
    <submittedName>
        <fullName evidence="3">Uncharacterized protein LOC117639306 isoform X1</fullName>
    </submittedName>
</protein>
<evidence type="ECO:0000313" key="3">
    <source>
        <dbReference type="RefSeq" id="XP_034230736.1"/>
    </source>
</evidence>
<evidence type="ECO:0000313" key="2">
    <source>
        <dbReference type="Proteomes" id="UP000515158"/>
    </source>
</evidence>
<dbReference type="KEGG" id="tpal:117639306"/>
<dbReference type="Proteomes" id="UP000515158">
    <property type="component" value="Unplaced"/>
</dbReference>
<proteinExistence type="predicted"/>
<organism evidence="3">
    <name type="scientific">Thrips palmi</name>
    <name type="common">Melon thrips</name>
    <dbReference type="NCBI Taxonomy" id="161013"/>
    <lineage>
        <taxon>Eukaryota</taxon>
        <taxon>Metazoa</taxon>
        <taxon>Ecdysozoa</taxon>
        <taxon>Arthropoda</taxon>
        <taxon>Hexapoda</taxon>
        <taxon>Insecta</taxon>
        <taxon>Pterygota</taxon>
        <taxon>Neoptera</taxon>
        <taxon>Paraneoptera</taxon>
        <taxon>Thysanoptera</taxon>
        <taxon>Terebrantia</taxon>
        <taxon>Thripoidea</taxon>
        <taxon>Thripidae</taxon>
        <taxon>Thrips</taxon>
    </lineage>
</organism>
<gene>
    <name evidence="3" type="primary">LOC117639306</name>
</gene>
<name>A0A6P8Y3T2_THRPL</name>
<dbReference type="InParanoid" id="A0A6P8Y3T2"/>
<feature type="compositionally biased region" description="Low complexity" evidence="1">
    <location>
        <begin position="92"/>
        <end position="116"/>
    </location>
</feature>